<name>A0ABN2MJU0_9PSEU</name>
<gene>
    <name evidence="2" type="ORF">GCM10009836_03340</name>
</gene>
<evidence type="ECO:0000256" key="1">
    <source>
        <dbReference type="SAM" id="MobiDB-lite"/>
    </source>
</evidence>
<reference evidence="2 3" key="1">
    <citation type="journal article" date="2019" name="Int. J. Syst. Evol. Microbiol.">
        <title>The Global Catalogue of Microorganisms (GCM) 10K type strain sequencing project: providing services to taxonomists for standard genome sequencing and annotation.</title>
        <authorList>
            <consortium name="The Broad Institute Genomics Platform"/>
            <consortium name="The Broad Institute Genome Sequencing Center for Infectious Disease"/>
            <person name="Wu L."/>
            <person name="Ma J."/>
        </authorList>
    </citation>
    <scope>NUCLEOTIDE SEQUENCE [LARGE SCALE GENOMIC DNA]</scope>
    <source>
        <strain evidence="2 3">JCM 16009</strain>
    </source>
</reference>
<keyword evidence="3" id="KW-1185">Reference proteome</keyword>
<feature type="compositionally biased region" description="Basic and acidic residues" evidence="1">
    <location>
        <begin position="58"/>
        <end position="72"/>
    </location>
</feature>
<protein>
    <submittedName>
        <fullName evidence="2">Uncharacterized protein</fullName>
    </submittedName>
</protein>
<dbReference type="Proteomes" id="UP001500449">
    <property type="component" value="Unassembled WGS sequence"/>
</dbReference>
<proteinExistence type="predicted"/>
<dbReference type="EMBL" id="BAAAQK010000001">
    <property type="protein sequence ID" value="GAA1828875.1"/>
    <property type="molecule type" value="Genomic_DNA"/>
</dbReference>
<evidence type="ECO:0000313" key="2">
    <source>
        <dbReference type="EMBL" id="GAA1828875.1"/>
    </source>
</evidence>
<evidence type="ECO:0000313" key="3">
    <source>
        <dbReference type="Proteomes" id="UP001500449"/>
    </source>
</evidence>
<feature type="region of interest" description="Disordered" evidence="1">
    <location>
        <begin position="27"/>
        <end position="87"/>
    </location>
</feature>
<organism evidence="2 3">
    <name type="scientific">Pseudonocardia ailaonensis</name>
    <dbReference type="NCBI Taxonomy" id="367279"/>
    <lineage>
        <taxon>Bacteria</taxon>
        <taxon>Bacillati</taxon>
        <taxon>Actinomycetota</taxon>
        <taxon>Actinomycetes</taxon>
        <taxon>Pseudonocardiales</taxon>
        <taxon>Pseudonocardiaceae</taxon>
        <taxon>Pseudonocardia</taxon>
    </lineage>
</organism>
<sequence length="87" mass="8978">MDGSPGGPDVVEDRVEVRERERLWQGVDGTAPEEALVAEPASGDRVGGGDDVIGAGQDRGRGPGESCRDHVVRRAVGAVGHPHPATS</sequence>
<comment type="caution">
    <text evidence="2">The sequence shown here is derived from an EMBL/GenBank/DDBJ whole genome shotgun (WGS) entry which is preliminary data.</text>
</comment>
<accession>A0ABN2MJU0</accession>